<dbReference type="Pfam" id="PF10483">
    <property type="entry name" value="Elong_Iki1"/>
    <property type="match status" value="2"/>
</dbReference>
<evidence type="ECO:0000313" key="9">
    <source>
        <dbReference type="EMBL" id="KAJ8320272.1"/>
    </source>
</evidence>
<dbReference type="PANTHER" id="PTHR15641">
    <property type="entry name" value="ELONGATOR COMPLEX PROTEIN 5"/>
    <property type="match status" value="1"/>
</dbReference>
<evidence type="ECO:0000313" key="10">
    <source>
        <dbReference type="Proteomes" id="UP001217089"/>
    </source>
</evidence>
<keyword evidence="6" id="KW-0963">Cytoplasm</keyword>
<evidence type="ECO:0000256" key="7">
    <source>
        <dbReference type="ARBA" id="ARBA00022694"/>
    </source>
</evidence>
<dbReference type="Proteomes" id="UP001217089">
    <property type="component" value="Unassembled WGS sequence"/>
</dbReference>
<gene>
    <name evidence="9" type="ORF">KUTeg_001859</name>
</gene>
<sequence>MIGDLVNGREKSSILLVKDFADASGRPVLACFLVSLAQRFDEVHVICFDSRSRDLLHVVNPNISPRVKFHDGSRDLLNWNKRSQLHVDTDLSKFVQSQIGCHGNKKIAVVIDSISPLILHRPVPYTCQTINRLSTNVEQVICLLHSDLHDKHSMSMIEHVSSSVLTMEIPDSGDSIFCCNTLHKKPSGKIIKIREHFNLTNTFEIVEIKEVKSTVIPNKSDQTEQVNPAANLTFNLSLSEKEIKDRSNVKLPYMYNEQRQEETLLKVCR</sequence>
<keyword evidence="8" id="KW-0539">Nucleus</keyword>
<dbReference type="InterPro" id="IPR019519">
    <property type="entry name" value="Elp5"/>
</dbReference>
<evidence type="ECO:0000256" key="4">
    <source>
        <dbReference type="ARBA" id="ARBA00009567"/>
    </source>
</evidence>
<evidence type="ECO:0000256" key="3">
    <source>
        <dbReference type="ARBA" id="ARBA00005043"/>
    </source>
</evidence>
<proteinExistence type="inferred from homology"/>
<keyword evidence="10" id="KW-1185">Reference proteome</keyword>
<evidence type="ECO:0000256" key="1">
    <source>
        <dbReference type="ARBA" id="ARBA00004123"/>
    </source>
</evidence>
<name>A0ABQ9FSN1_TEGGR</name>
<comment type="subcellular location">
    <subcellularLocation>
        <location evidence="2">Cytoplasm</location>
    </subcellularLocation>
    <subcellularLocation>
        <location evidence="1">Nucleus</location>
    </subcellularLocation>
</comment>
<organism evidence="9 10">
    <name type="scientific">Tegillarca granosa</name>
    <name type="common">Malaysian cockle</name>
    <name type="synonym">Anadara granosa</name>
    <dbReference type="NCBI Taxonomy" id="220873"/>
    <lineage>
        <taxon>Eukaryota</taxon>
        <taxon>Metazoa</taxon>
        <taxon>Spiralia</taxon>
        <taxon>Lophotrochozoa</taxon>
        <taxon>Mollusca</taxon>
        <taxon>Bivalvia</taxon>
        <taxon>Autobranchia</taxon>
        <taxon>Pteriomorphia</taxon>
        <taxon>Arcoida</taxon>
        <taxon>Arcoidea</taxon>
        <taxon>Arcidae</taxon>
        <taxon>Tegillarca</taxon>
    </lineage>
</organism>
<reference evidence="9 10" key="1">
    <citation type="submission" date="2022-12" db="EMBL/GenBank/DDBJ databases">
        <title>Chromosome-level genome of Tegillarca granosa.</title>
        <authorList>
            <person name="Kim J."/>
        </authorList>
    </citation>
    <scope>NUCLEOTIDE SEQUENCE [LARGE SCALE GENOMIC DNA]</scope>
    <source>
        <strain evidence="9">Teg-2019</strain>
        <tissue evidence="9">Adductor muscle</tissue>
    </source>
</reference>
<evidence type="ECO:0000256" key="6">
    <source>
        <dbReference type="ARBA" id="ARBA00022490"/>
    </source>
</evidence>
<dbReference type="InterPro" id="IPR027417">
    <property type="entry name" value="P-loop_NTPase"/>
</dbReference>
<evidence type="ECO:0000256" key="5">
    <source>
        <dbReference type="ARBA" id="ARBA00020264"/>
    </source>
</evidence>
<comment type="caution">
    <text evidence="9">The sequence shown here is derived from an EMBL/GenBank/DDBJ whole genome shotgun (WGS) entry which is preliminary data.</text>
</comment>
<dbReference type="Gene3D" id="3.40.50.300">
    <property type="entry name" value="P-loop containing nucleotide triphosphate hydrolases"/>
    <property type="match status" value="1"/>
</dbReference>
<dbReference type="PANTHER" id="PTHR15641:SF1">
    <property type="entry name" value="ELONGATOR COMPLEX PROTEIN 5"/>
    <property type="match status" value="1"/>
</dbReference>
<protein>
    <recommendedName>
        <fullName evidence="5">Elongator complex protein 5</fullName>
    </recommendedName>
</protein>
<accession>A0ABQ9FSN1</accession>
<evidence type="ECO:0000256" key="2">
    <source>
        <dbReference type="ARBA" id="ARBA00004496"/>
    </source>
</evidence>
<keyword evidence="7" id="KW-0819">tRNA processing</keyword>
<comment type="similarity">
    <text evidence="4">Belongs to the ELP5 family.</text>
</comment>
<dbReference type="CDD" id="cd19496">
    <property type="entry name" value="Elp5"/>
    <property type="match status" value="1"/>
</dbReference>
<evidence type="ECO:0000256" key="8">
    <source>
        <dbReference type="ARBA" id="ARBA00023242"/>
    </source>
</evidence>
<comment type="pathway">
    <text evidence="3">tRNA modification; 5-methoxycarbonylmethyl-2-thiouridine-tRNA biosynthesis.</text>
</comment>
<dbReference type="EMBL" id="JARBDR010000141">
    <property type="protein sequence ID" value="KAJ8320272.1"/>
    <property type="molecule type" value="Genomic_DNA"/>
</dbReference>